<dbReference type="VEuPathDB" id="TrichDB:TVAGG3_0292570"/>
<dbReference type="InParanoid" id="A2D9P0"/>
<dbReference type="EMBL" id="DS113181">
    <property type="protein sequence ID" value="EAY22896.1"/>
    <property type="molecule type" value="Genomic_DNA"/>
</dbReference>
<proteinExistence type="predicted"/>
<organism evidence="1 2">
    <name type="scientific">Trichomonas vaginalis (strain ATCC PRA-98 / G3)</name>
    <dbReference type="NCBI Taxonomy" id="412133"/>
    <lineage>
        <taxon>Eukaryota</taxon>
        <taxon>Metamonada</taxon>
        <taxon>Parabasalia</taxon>
        <taxon>Trichomonadida</taxon>
        <taxon>Trichomonadidae</taxon>
        <taxon>Trichomonas</taxon>
    </lineage>
</organism>
<evidence type="ECO:0000313" key="2">
    <source>
        <dbReference type="Proteomes" id="UP000001542"/>
    </source>
</evidence>
<name>A2D9P0_TRIV3</name>
<dbReference type="VEuPathDB" id="TrichDB:TVAG_076430"/>
<sequence>MKSERSTLLELKNKIATQRVNLSREGLVDLKNIEIPSFTPLGIQPKMKTLNVSNSNIISFETLPAEPVLSTIIANNTPLNSYLGFSRQNRLANVCVKNTPLSERQYFRIELLIVVGQHLMKINGELISPQEREIASQYPIIAQALIESGWSLVYPCPKIEEFRDLAIQFNLRFKGVDKQFTNEIAEQHFKPPPVLPIIQNMHETLISVPPAIFKENPIKQEKEMMQDKQMLMDLCKELERVGIFIPKDENIEENVFNAVQGLVEIVKKLDPCADELLKLTEQDEQ</sequence>
<gene>
    <name evidence="1" type="ORF">TVAG_076430</name>
</gene>
<protein>
    <submittedName>
        <fullName evidence="1">Uncharacterized protein</fullName>
    </submittedName>
</protein>
<evidence type="ECO:0000313" key="1">
    <source>
        <dbReference type="EMBL" id="EAY22896.1"/>
    </source>
</evidence>
<keyword evidence="2" id="KW-1185">Reference proteome</keyword>
<reference evidence="1" key="2">
    <citation type="journal article" date="2007" name="Science">
        <title>Draft genome sequence of the sexually transmitted pathogen Trichomonas vaginalis.</title>
        <authorList>
            <person name="Carlton J.M."/>
            <person name="Hirt R.P."/>
            <person name="Silva J.C."/>
            <person name="Delcher A.L."/>
            <person name="Schatz M."/>
            <person name="Zhao Q."/>
            <person name="Wortman J.R."/>
            <person name="Bidwell S.L."/>
            <person name="Alsmark U.C.M."/>
            <person name="Besteiro S."/>
            <person name="Sicheritz-Ponten T."/>
            <person name="Noel C.J."/>
            <person name="Dacks J.B."/>
            <person name="Foster P.G."/>
            <person name="Simillion C."/>
            <person name="Van de Peer Y."/>
            <person name="Miranda-Saavedra D."/>
            <person name="Barton G.J."/>
            <person name="Westrop G.D."/>
            <person name="Mueller S."/>
            <person name="Dessi D."/>
            <person name="Fiori P.L."/>
            <person name="Ren Q."/>
            <person name="Paulsen I."/>
            <person name="Zhang H."/>
            <person name="Bastida-Corcuera F.D."/>
            <person name="Simoes-Barbosa A."/>
            <person name="Brown M.T."/>
            <person name="Hayes R.D."/>
            <person name="Mukherjee M."/>
            <person name="Okumura C.Y."/>
            <person name="Schneider R."/>
            <person name="Smith A.J."/>
            <person name="Vanacova S."/>
            <person name="Villalvazo M."/>
            <person name="Haas B.J."/>
            <person name="Pertea M."/>
            <person name="Feldblyum T.V."/>
            <person name="Utterback T.R."/>
            <person name="Shu C.L."/>
            <person name="Osoegawa K."/>
            <person name="de Jong P.J."/>
            <person name="Hrdy I."/>
            <person name="Horvathova L."/>
            <person name="Zubacova Z."/>
            <person name="Dolezal P."/>
            <person name="Malik S.B."/>
            <person name="Logsdon J.M. Jr."/>
            <person name="Henze K."/>
            <person name="Gupta A."/>
            <person name="Wang C.C."/>
            <person name="Dunne R.L."/>
            <person name="Upcroft J.A."/>
            <person name="Upcroft P."/>
            <person name="White O."/>
            <person name="Salzberg S.L."/>
            <person name="Tang P."/>
            <person name="Chiu C.-H."/>
            <person name="Lee Y.-S."/>
            <person name="Embley T.M."/>
            <person name="Coombs G.H."/>
            <person name="Mottram J.C."/>
            <person name="Tachezy J."/>
            <person name="Fraser-Liggett C.M."/>
            <person name="Johnson P.J."/>
        </authorList>
    </citation>
    <scope>NUCLEOTIDE SEQUENCE [LARGE SCALE GENOMIC DNA]</scope>
    <source>
        <strain evidence="1">G3</strain>
    </source>
</reference>
<dbReference type="Proteomes" id="UP000001542">
    <property type="component" value="Unassembled WGS sequence"/>
</dbReference>
<dbReference type="AlphaFoldDB" id="A2D9P0"/>
<dbReference type="KEGG" id="tva:5468455"/>
<accession>A2D9P0</accession>
<reference evidence="1" key="1">
    <citation type="submission" date="2006-10" db="EMBL/GenBank/DDBJ databases">
        <authorList>
            <person name="Amadeo P."/>
            <person name="Zhao Q."/>
            <person name="Wortman J."/>
            <person name="Fraser-Liggett C."/>
            <person name="Carlton J."/>
        </authorList>
    </citation>
    <scope>NUCLEOTIDE SEQUENCE</scope>
    <source>
        <strain evidence="1">G3</strain>
    </source>
</reference>
<dbReference type="OrthoDB" id="265458at2759"/>
<dbReference type="RefSeq" id="XP_001583882.1">
    <property type="nucleotide sequence ID" value="XM_001583832.1"/>
</dbReference>
<dbReference type="SMR" id="A2D9P0"/>